<dbReference type="GO" id="GO:0016887">
    <property type="term" value="F:ATP hydrolysis activity"/>
    <property type="evidence" value="ECO:0007669"/>
    <property type="project" value="InterPro"/>
</dbReference>
<feature type="domain" description="ABC transporter" evidence="17">
    <location>
        <begin position="2011"/>
        <end position="2247"/>
    </location>
</feature>
<dbReference type="SMART" id="SM00179">
    <property type="entry name" value="EGF_CA"/>
    <property type="match status" value="3"/>
</dbReference>
<evidence type="ECO:0000259" key="17">
    <source>
        <dbReference type="PROSITE" id="PS50893"/>
    </source>
</evidence>
<dbReference type="CDD" id="cd00054">
    <property type="entry name" value="EGF_CA"/>
    <property type="match status" value="4"/>
</dbReference>
<dbReference type="PROSITE" id="PS00211">
    <property type="entry name" value="ABC_TRANSPORTER_1"/>
    <property type="match status" value="1"/>
</dbReference>
<evidence type="ECO:0000256" key="9">
    <source>
        <dbReference type="ARBA" id="ARBA00022840"/>
    </source>
</evidence>
<reference evidence="18" key="1">
    <citation type="submission" date="2016-04" db="EMBL/GenBank/DDBJ databases">
        <title>ATP-Binding Cassette transporters in monogonont rotifer Brachionus koreanus.</title>
        <authorList>
            <person name="Jeong C.-B."/>
            <person name="Kang H.-M."/>
            <person name="Lee J.-S."/>
        </authorList>
    </citation>
    <scope>NUCLEOTIDE SEQUENCE</scope>
</reference>
<feature type="transmembrane region" description="Helical" evidence="15">
    <location>
        <begin position="1858"/>
        <end position="1880"/>
    </location>
</feature>
<dbReference type="GO" id="GO:0005319">
    <property type="term" value="F:lipid transporter activity"/>
    <property type="evidence" value="ECO:0007669"/>
    <property type="project" value="TreeGrafter"/>
</dbReference>
<evidence type="ECO:0000256" key="13">
    <source>
        <dbReference type="ARBA" id="ARBA00023180"/>
    </source>
</evidence>
<dbReference type="Gene3D" id="2.10.25.10">
    <property type="entry name" value="Laminin"/>
    <property type="match status" value="3"/>
</dbReference>
<dbReference type="InterPro" id="IPR013525">
    <property type="entry name" value="ABC2_TM"/>
</dbReference>
<feature type="transmembrane region" description="Helical" evidence="15">
    <location>
        <begin position="801"/>
        <end position="820"/>
    </location>
</feature>
<accession>A0A1J0MMX3</accession>
<comment type="subcellular location">
    <subcellularLocation>
        <location evidence="1">Membrane</location>
        <topology evidence="1">Multi-pass membrane protein</topology>
    </subcellularLocation>
</comment>
<dbReference type="FunFam" id="2.10.25.10:FF:000006">
    <property type="entry name" value="Versican core protein-like isoform 1"/>
    <property type="match status" value="1"/>
</dbReference>
<dbReference type="SUPFAM" id="SSF52540">
    <property type="entry name" value="P-loop containing nucleoside triphosphate hydrolases"/>
    <property type="match status" value="2"/>
</dbReference>
<feature type="disulfide bond" evidence="14">
    <location>
        <begin position="2435"/>
        <end position="2444"/>
    </location>
</feature>
<evidence type="ECO:0000256" key="10">
    <source>
        <dbReference type="ARBA" id="ARBA00022989"/>
    </source>
</evidence>
<dbReference type="PANTHER" id="PTHR19229">
    <property type="entry name" value="ATP-BINDING CASSETTE TRANSPORTER SUBFAMILY A ABCA"/>
    <property type="match status" value="1"/>
</dbReference>
<evidence type="ECO:0000256" key="5">
    <source>
        <dbReference type="ARBA" id="ARBA00022692"/>
    </source>
</evidence>
<dbReference type="GO" id="GO:0005524">
    <property type="term" value="F:ATP binding"/>
    <property type="evidence" value="ECO:0007669"/>
    <property type="project" value="UniProtKB-KW"/>
</dbReference>
<dbReference type="InterPro" id="IPR027417">
    <property type="entry name" value="P-loop_NTPase"/>
</dbReference>
<sequence>MIHQPGENFPNNSLSISFLDSMSNGDDSLNALHITLAKALALTSVSSMAFLMDLWLSMNLYLVLLCTQKSKKLDEACRQLRTIIEERLMLDQLKLLLWKSYTLRRRRKLRLFVEIFWPLFIFIITAWVRTRVPRSHQTQCHYYERALPSGGTFSFLADFMCETKSFSGLLEYVPLLIKQRSEAEFVSKKMSLVETLSVSVEEFNRNLSNVSKQLNRTIIQMLLNSTPNFNLIYSQYSANYSEPIIPNESYEHYRKGQNLLNLLYGPNLERIDINRVENKVGYSVWIRNKLCKEEQYYFLNSSPELTKILCKLNDRQLEEVSLSISSNVNFTRVKEMVYSSTIYYQHLKIFTFKFLLNLMPDSKLENSEINSINDIFESLKNFNFTQSICGDSKSSIFSKIKFYLQKSNLLNESTKLEEILEYLDLDNLFKIDKTFYSQMSFKDIRLFLEQVNDLNKERSDCFFIKNKYLNQLNEYEKSSSCFCKTLFKTLKVLPEDVQVVFKQIKPMLFGKIIFAPNSSLHISEIISRANLTFHNIDNFSVFLNQIVSLTNSFLVKFNLTNDQNTQLFSWKNINLSHKYIINLVENVKFYKEILNLISNLIECFEQNRFLGFANEQDAVRMGEELMEDDLFWAMVIFSDTKSKKINYKIRMNASKTHDTAMAKDKNYNFAPKDCPTCNPYILYGFIYVQDIIEKAIIEFKTNKSQKFGLTTQIAPYPCYIADKFLIDISKSLPLFMVISWVYTVSTLVKDIVYEKEKKLKEFMQIMGLSNSAYWLSWFVSYFSVMFFVSVIICWIMKLGNITIYSDVSLLITFFTCFNIATISQCVLITSLASVVAGIAYFVFFLPYALLLNHSESILPWQQFLASLSSTVAFSYCAEIMATFELQAKGIKWNNINSTPFAASQFTMSTMCILLLFDSVLYLLVAWYIEALFPGEYGVPKKWYFPMQKSYWFGEMVRSDGQNQETTQQKRRPCLAEKFLDFINKPDESSNENFLFNNFSNSMSNDAIDPSQIDEAVGIEIKNLHKIYSRGKNHALKGLNVNFYENELTSLLGHNGAGKSTTMHLLTGLYKPTHGQAKIYGLEISTSMQQIRKSLGFVPQHNILFSKLTVYEHLIFYARLKGLSMRIAISEAEHILEETGLAIYRDQYAKKLSGGMQRMLSIGVAFIGGSKTVILDEPTAGVDLGGRRNVWDLLIKYKRGRTLVITTHHLDEAEILSDRVVIMANGQLVSYGTPYFLKKKFSNGYYLTLAKKTLARYVANADTSSQKTRSLDFKRDRINLDDIVETDIDEKQAFMNLDDEIIYNFITSRIDKALLVDNNCSEMTFSIPYTQNASYRQIFNQIEENMDQLGIDNIGLSDTSLEEIFIKLSTPSNFVTEKNSLTSEQIDKFSRLNNSRIESKICLFLKQSLALFVKRFHRTRRNVKGFVAETVLPIVFVCLALFVANFAPLIKDKPSLELHPWWFEGDNVMFISRNSSIFAEPLHFDLNHTNLTLSPFKPSSSSAQSPGPGNRCVKDHVIKVNHSSKELSKLKTEALLTCQNFDFEVTLPHLKDRKSMLIELVRANFSRTKVSKSCDCKSGFPDCSISSGGDISMRAFYKTKTFDTLFDLTGRNVTDWLIKTEFSPKMFEKRYGGFEFINVDVRTKKFLSQWKKFTKNLSNMTKNDEINFENFLTKQTPFASKYIKIWYNPKGYHANVAYLNLLNNALLRSALPERENIDEYAIIGHNHPMKFSKHQFLVQLDKRVLIDLFVAIFIIFALSFIPASFLVFLVEERENSSKQLQFVSGIQPYVYWISNLLWDFLNYVLPACICLVIFLIFDTKTFTSKENFPCLVMLIFLYGWACIPLMYPINFLFKLAGSSFVISSSLNIFIGVSTTTTTTVLNSLSKETPELVPINQVLKLVFTIFFPHYCLGQGMLEMSHLHNMAEVKRNFGYRGEYSPFDFDKIGRNLCAMFIQGICYFTLIILIEYNFFIKYKPDMDFSNYSDQDEKLEDDDVLNEKKRLENADGEEDMQKIQKLHEKAGKCCCKGTFSRNSNSLKVVDHRECFGLLGINGAGKSTTFKMITGEVLPSNGDVIINGSSILKQRQKAFDNIGYCPQKNAIFPLLTAREHLTFYARLRGIPEKHINDVCLYALSRFGLTAFSDRIAQDYSGGNKRKLSTAIAILGNPSVICLDEPTSGMDAQVRRVLWKDILSLIKEKRIVILTSHSMAECESLCTRLAIMVNGKFRCLGSPQHLKSKYGNGYRILMKTTCHDKNESVINFIRENFLSAEIKDVHKDSVEFNLPFEGNKLSNIFGILEENKENISLKDYSISQSSILIIFITEQKNLFCFSNPCKNNGTCIEINAAFVCKNDGKFVSSNGNNLICLCKSGTTGKFCEILIDACASNPCHSSGMCRSFTNLYACLCFPGYTGKNCEINPCKNNGSCVNYSFGYVCECQVGFTGTLCESQINECCSSPCKNATCVALKPSGYKCEARQNYCFSNPCIHGTCANTISGYECVCSSQYFENFKMEELIFLKNFDYIITETSNWSTRNEKLMISDFGEEIYAVFGEEKDFITSKLEDFSRGLCKALIRQICNESRRDEKKTTHQTQDSIHKINDVFTPLF</sequence>
<dbReference type="GO" id="GO:0005509">
    <property type="term" value="F:calcium ion binding"/>
    <property type="evidence" value="ECO:0007669"/>
    <property type="project" value="InterPro"/>
</dbReference>
<keyword evidence="11 15" id="KW-0472">Membrane</keyword>
<feature type="transmembrane region" description="Helical" evidence="15">
    <location>
        <begin position="1948"/>
        <end position="1970"/>
    </location>
</feature>
<protein>
    <submittedName>
        <fullName evidence="18">ATP-binding cassette transporter subfamily A member 1-like X2 protein</fullName>
    </submittedName>
</protein>
<keyword evidence="9 18" id="KW-0067">ATP-binding</keyword>
<dbReference type="GO" id="GO:0140359">
    <property type="term" value="F:ABC-type transporter activity"/>
    <property type="evidence" value="ECO:0007669"/>
    <property type="project" value="InterPro"/>
</dbReference>
<dbReference type="PANTHER" id="PTHR19229:SF250">
    <property type="entry name" value="ABC TRANSPORTER DOMAIN-CONTAINING PROTEIN-RELATED"/>
    <property type="match status" value="1"/>
</dbReference>
<dbReference type="InterPro" id="IPR026082">
    <property type="entry name" value="ABCA"/>
</dbReference>
<dbReference type="PROSITE" id="PS00022">
    <property type="entry name" value="EGF_1"/>
    <property type="match status" value="2"/>
</dbReference>
<evidence type="ECO:0000256" key="12">
    <source>
        <dbReference type="ARBA" id="ARBA00023157"/>
    </source>
</evidence>
<dbReference type="CDD" id="cd03263">
    <property type="entry name" value="ABC_subfamily_A"/>
    <property type="match status" value="2"/>
</dbReference>
<dbReference type="InterPro" id="IPR001881">
    <property type="entry name" value="EGF-like_Ca-bd_dom"/>
</dbReference>
<dbReference type="InterPro" id="IPR017871">
    <property type="entry name" value="ABC_transporter-like_CS"/>
</dbReference>
<dbReference type="SUPFAM" id="SSF57196">
    <property type="entry name" value="EGF/Laminin"/>
    <property type="match status" value="3"/>
</dbReference>
<dbReference type="PROSITE" id="PS00010">
    <property type="entry name" value="ASX_HYDROXYL"/>
    <property type="match status" value="1"/>
</dbReference>
<dbReference type="Pfam" id="PF12698">
    <property type="entry name" value="ABC2_membrane_3"/>
    <property type="match status" value="2"/>
</dbReference>
<feature type="transmembrane region" description="Helical" evidence="15">
    <location>
        <begin position="732"/>
        <end position="752"/>
    </location>
</feature>
<organism evidence="18">
    <name type="scientific">Brachionus koreanus</name>
    <dbReference type="NCBI Taxonomy" id="1199090"/>
    <lineage>
        <taxon>Eukaryota</taxon>
        <taxon>Metazoa</taxon>
        <taxon>Spiralia</taxon>
        <taxon>Gnathifera</taxon>
        <taxon>Rotifera</taxon>
        <taxon>Eurotatoria</taxon>
        <taxon>Monogononta</taxon>
        <taxon>Pseudotrocha</taxon>
        <taxon>Ploima</taxon>
        <taxon>Brachionidae</taxon>
        <taxon>Brachionus</taxon>
    </lineage>
</organism>
<dbReference type="InterPro" id="IPR003439">
    <property type="entry name" value="ABC_transporter-like_ATP-bd"/>
</dbReference>
<evidence type="ECO:0000259" key="16">
    <source>
        <dbReference type="PROSITE" id="PS50026"/>
    </source>
</evidence>
<evidence type="ECO:0000256" key="7">
    <source>
        <dbReference type="ARBA" id="ARBA00022737"/>
    </source>
</evidence>
<feature type="transmembrane region" description="Helical" evidence="15">
    <location>
        <begin position="1827"/>
        <end position="1846"/>
    </location>
</feature>
<feature type="transmembrane region" description="Helical" evidence="15">
    <location>
        <begin position="773"/>
        <end position="795"/>
    </location>
</feature>
<feature type="domain" description="ABC transporter" evidence="17">
    <location>
        <begin position="1018"/>
        <end position="1249"/>
    </location>
</feature>
<dbReference type="Pfam" id="PF00005">
    <property type="entry name" value="ABC_tran"/>
    <property type="match status" value="2"/>
</dbReference>
<evidence type="ECO:0000256" key="11">
    <source>
        <dbReference type="ARBA" id="ARBA00023136"/>
    </source>
</evidence>
<feature type="transmembrane region" description="Helical" evidence="15">
    <location>
        <begin position="39"/>
        <end position="64"/>
    </location>
</feature>
<keyword evidence="5 15" id="KW-0812">Transmembrane</keyword>
<dbReference type="InterPro" id="IPR056264">
    <property type="entry name" value="R2_ABCA1-4-like"/>
</dbReference>
<evidence type="ECO:0000256" key="2">
    <source>
        <dbReference type="ARBA" id="ARBA00008869"/>
    </source>
</evidence>
<keyword evidence="8" id="KW-0547">Nucleotide-binding</keyword>
<comment type="similarity">
    <text evidence="2">Belongs to the ABC transporter superfamily. ABCA family.</text>
</comment>
<keyword evidence="13" id="KW-0325">Glycoprotein</keyword>
<keyword evidence="3" id="KW-0813">Transport</keyword>
<feature type="transmembrane region" description="Helical" evidence="15">
    <location>
        <begin position="905"/>
        <end position="928"/>
    </location>
</feature>
<dbReference type="SMART" id="SM00181">
    <property type="entry name" value="EGF"/>
    <property type="match status" value="4"/>
</dbReference>
<dbReference type="SMART" id="SM00382">
    <property type="entry name" value="AAA"/>
    <property type="match status" value="2"/>
</dbReference>
<feature type="disulfide bond" evidence="14">
    <location>
        <begin position="2366"/>
        <end position="2375"/>
    </location>
</feature>
<evidence type="ECO:0000256" key="15">
    <source>
        <dbReference type="SAM" id="Phobius"/>
    </source>
</evidence>
<feature type="transmembrane region" description="Helical" evidence="15">
    <location>
        <begin position="827"/>
        <end position="851"/>
    </location>
</feature>
<keyword evidence="6" id="KW-0732">Signal</keyword>
<dbReference type="Pfam" id="PF00008">
    <property type="entry name" value="EGF"/>
    <property type="match status" value="2"/>
</dbReference>
<feature type="domain" description="EGF-like" evidence="16">
    <location>
        <begin position="2335"/>
        <end position="2376"/>
    </location>
</feature>
<evidence type="ECO:0000256" key="6">
    <source>
        <dbReference type="ARBA" id="ARBA00022729"/>
    </source>
</evidence>
<dbReference type="FunFam" id="2.10.25.10:FF:000066">
    <property type="entry name" value="FAT atypical cadherin 4"/>
    <property type="match status" value="1"/>
</dbReference>
<name>A0A1J0MMX3_9BILA</name>
<feature type="transmembrane region" description="Helical" evidence="15">
    <location>
        <begin position="109"/>
        <end position="128"/>
    </location>
</feature>
<dbReference type="Pfam" id="PF23321">
    <property type="entry name" value="R1_ABCA1"/>
    <property type="match status" value="1"/>
</dbReference>
<evidence type="ECO:0000256" key="1">
    <source>
        <dbReference type="ARBA" id="ARBA00004141"/>
    </source>
</evidence>
<dbReference type="PROSITE" id="PS50026">
    <property type="entry name" value="EGF_3"/>
    <property type="match status" value="2"/>
</dbReference>
<evidence type="ECO:0000256" key="14">
    <source>
        <dbReference type="PROSITE-ProRule" id="PRU00076"/>
    </source>
</evidence>
<evidence type="ECO:0000313" key="18">
    <source>
        <dbReference type="EMBL" id="APD26559.1"/>
    </source>
</evidence>
<keyword evidence="10 15" id="KW-1133">Transmembrane helix</keyword>
<dbReference type="GO" id="GO:0016020">
    <property type="term" value="C:membrane"/>
    <property type="evidence" value="ECO:0007669"/>
    <property type="project" value="UniProtKB-SubCell"/>
</dbReference>
<feature type="domain" description="EGF-like" evidence="16">
    <location>
        <begin position="2409"/>
        <end position="2445"/>
    </location>
</feature>
<feature type="transmembrane region" description="Helical" evidence="15">
    <location>
        <begin position="1743"/>
        <end position="1768"/>
    </location>
</feature>
<evidence type="ECO:0000256" key="3">
    <source>
        <dbReference type="ARBA" id="ARBA00022448"/>
    </source>
</evidence>
<comment type="caution">
    <text evidence="14">Lacks conserved residue(s) required for the propagation of feature annotation.</text>
</comment>
<keyword evidence="7" id="KW-0677">Repeat</keyword>
<dbReference type="EMBL" id="KX134780">
    <property type="protein sequence ID" value="APD26559.1"/>
    <property type="molecule type" value="Genomic_DNA"/>
</dbReference>
<dbReference type="PROSITE" id="PS50893">
    <property type="entry name" value="ABC_TRANSPORTER_2"/>
    <property type="match status" value="2"/>
</dbReference>
<evidence type="ECO:0000256" key="8">
    <source>
        <dbReference type="ARBA" id="ARBA00022741"/>
    </source>
</evidence>
<proteinExistence type="inferred from homology"/>
<evidence type="ECO:0000256" key="4">
    <source>
        <dbReference type="ARBA" id="ARBA00022536"/>
    </source>
</evidence>
<dbReference type="PROSITE" id="PS01186">
    <property type="entry name" value="EGF_2"/>
    <property type="match status" value="1"/>
</dbReference>
<feature type="transmembrane region" description="Helical" evidence="15">
    <location>
        <begin position="1429"/>
        <end position="1449"/>
    </location>
</feature>
<dbReference type="Gene3D" id="3.40.50.300">
    <property type="entry name" value="P-loop containing nucleotide triphosphate hydrolases"/>
    <property type="match status" value="2"/>
</dbReference>
<dbReference type="InterPro" id="IPR000742">
    <property type="entry name" value="EGF"/>
</dbReference>
<feature type="transmembrane region" description="Helical" evidence="15">
    <location>
        <begin position="1788"/>
        <end position="1815"/>
    </location>
</feature>
<dbReference type="FunFam" id="3.40.50.300:FF:000298">
    <property type="entry name" value="ATP-binding cassette sub-family A member 12"/>
    <property type="match status" value="1"/>
</dbReference>
<dbReference type="FunFam" id="3.40.50.300:FF:000335">
    <property type="entry name" value="ATP binding cassette subfamily A member 5"/>
    <property type="match status" value="1"/>
</dbReference>
<keyword evidence="4 14" id="KW-0245">EGF-like domain</keyword>
<keyword evidence="12 14" id="KW-1015">Disulfide bond</keyword>
<dbReference type="InterPro" id="IPR000152">
    <property type="entry name" value="EGF-type_Asp/Asn_hydroxyl_site"/>
</dbReference>
<feature type="transmembrane region" description="Helical" evidence="15">
    <location>
        <begin position="863"/>
        <end position="885"/>
    </location>
</feature>
<dbReference type="InterPro" id="IPR003593">
    <property type="entry name" value="AAA+_ATPase"/>
</dbReference>